<accession>W7IYQ2</accession>
<dbReference type="STRING" id="909613.UO65_5506"/>
<dbReference type="AlphaFoldDB" id="W7IYQ2"/>
<dbReference type="RefSeq" id="WP_035287974.1">
    <property type="nucleotide sequence ID" value="NZ_AYXG01000215.1"/>
</dbReference>
<keyword evidence="2" id="KW-0732">Signal</keyword>
<protein>
    <submittedName>
        <fullName evidence="4">Chitinase</fullName>
        <ecNumber evidence="4">3.2.1.14</ecNumber>
    </submittedName>
</protein>
<dbReference type="PATRIC" id="fig|909613.9.peg.5505"/>
<evidence type="ECO:0000259" key="3">
    <source>
        <dbReference type="Pfam" id="PF20611"/>
    </source>
</evidence>
<dbReference type="InterPro" id="IPR046542">
    <property type="entry name" value="DUF6801"/>
</dbReference>
<keyword evidence="5" id="KW-1185">Reference proteome</keyword>
<dbReference type="eggNOG" id="ENOG5032YHI">
    <property type="taxonomic scope" value="Bacteria"/>
</dbReference>
<dbReference type="Pfam" id="PF20611">
    <property type="entry name" value="DUF6801"/>
    <property type="match status" value="1"/>
</dbReference>
<feature type="region of interest" description="Disordered" evidence="1">
    <location>
        <begin position="208"/>
        <end position="256"/>
    </location>
</feature>
<organism evidence="4 5">
    <name type="scientific">Actinokineospora spheciospongiae</name>
    <dbReference type="NCBI Taxonomy" id="909613"/>
    <lineage>
        <taxon>Bacteria</taxon>
        <taxon>Bacillati</taxon>
        <taxon>Actinomycetota</taxon>
        <taxon>Actinomycetes</taxon>
        <taxon>Pseudonocardiales</taxon>
        <taxon>Pseudonocardiaceae</taxon>
        <taxon>Actinokineospora</taxon>
    </lineage>
</organism>
<name>W7IYQ2_9PSEU</name>
<feature type="signal peptide" evidence="2">
    <location>
        <begin position="1"/>
        <end position="24"/>
    </location>
</feature>
<reference evidence="4 5" key="1">
    <citation type="journal article" date="2014" name="Genome Announc.">
        <title>Draft Genome Sequence of the Antitrypanosomally Active Sponge-Associated Bacterium Actinokineospora sp. Strain EG49.</title>
        <authorList>
            <person name="Harjes J."/>
            <person name="Ryu T."/>
            <person name="Abdelmohsen U.R."/>
            <person name="Moitinho-Silva L."/>
            <person name="Horn H."/>
            <person name="Ravasi T."/>
            <person name="Hentschel U."/>
        </authorList>
    </citation>
    <scope>NUCLEOTIDE SEQUENCE [LARGE SCALE GENOMIC DNA]</scope>
    <source>
        <strain evidence="4 5">EG49</strain>
    </source>
</reference>
<keyword evidence="4" id="KW-0378">Hydrolase</keyword>
<feature type="domain" description="DUF6801" evidence="3">
    <location>
        <begin position="44"/>
        <end position="197"/>
    </location>
</feature>
<evidence type="ECO:0000313" key="5">
    <source>
        <dbReference type="Proteomes" id="UP000019277"/>
    </source>
</evidence>
<gene>
    <name evidence="4" type="ORF">UO65_5506</name>
</gene>
<keyword evidence="4" id="KW-0326">Glycosidase</keyword>
<dbReference type="Proteomes" id="UP000019277">
    <property type="component" value="Unassembled WGS sequence"/>
</dbReference>
<feature type="chain" id="PRO_5004893824" evidence="2">
    <location>
        <begin position="25"/>
        <end position="414"/>
    </location>
</feature>
<dbReference type="EMBL" id="AYXG01000215">
    <property type="protein sequence ID" value="EWC59159.1"/>
    <property type="molecule type" value="Genomic_DNA"/>
</dbReference>
<evidence type="ECO:0000313" key="4">
    <source>
        <dbReference type="EMBL" id="EWC59159.1"/>
    </source>
</evidence>
<evidence type="ECO:0000256" key="2">
    <source>
        <dbReference type="SAM" id="SignalP"/>
    </source>
</evidence>
<proteinExistence type="predicted"/>
<sequence length="414" mass="41467">MSPRKVSRKLVAALAATTTSGLVAAGLVLGTGSSGAVPVSLTLNYTCPFPLIGNQAIKAVISTDLPATVGIGEPTGEIKINAVTTVPETATQGLTLVGATTVEGTALAASTVAAPGITLPVNVPITVAKTNVPASGAFDVNATGSAPSLSFTQPGEAKITVGDLKLTLTPKTATGAETGLGTFDSACTQVPGQNNLLHTFTIANTTPTWTTTIGGTPPPSTTTTPPPITTTTPTTSPSTPPTLPPGEGVDIDYGLSGSSTLPRLGGTVPLSGSVDAKANLGQGTFTAALALNKTKGDFKIVGVLPATAEIDFEMVGQGSGTMSAGAATFQQQLYVKLTSVSIFGLPIYSGDTCRTQKPADIKLASSGTFDPLGGGKLKGTYSLTRADGCGPLNDYIGPFVFSQNNTIDVTLAAK</sequence>
<evidence type="ECO:0000256" key="1">
    <source>
        <dbReference type="SAM" id="MobiDB-lite"/>
    </source>
</evidence>
<comment type="caution">
    <text evidence="4">The sequence shown here is derived from an EMBL/GenBank/DDBJ whole genome shotgun (WGS) entry which is preliminary data.</text>
</comment>
<dbReference type="GO" id="GO:0008843">
    <property type="term" value="F:endochitinase activity"/>
    <property type="evidence" value="ECO:0007669"/>
    <property type="project" value="UniProtKB-EC"/>
</dbReference>
<dbReference type="EC" id="3.2.1.14" evidence="4"/>
<feature type="compositionally biased region" description="Pro residues" evidence="1">
    <location>
        <begin position="216"/>
        <end position="228"/>
    </location>
</feature>